<comment type="similarity">
    <text evidence="5">Belongs to the GART family.</text>
</comment>
<evidence type="ECO:0000259" key="9">
    <source>
        <dbReference type="Pfam" id="PF00551"/>
    </source>
</evidence>
<comment type="caution">
    <text evidence="10">The sequence shown here is derived from an EMBL/GenBank/DDBJ whole genome shotgun (WGS) entry which is preliminary data.</text>
</comment>
<dbReference type="Proteomes" id="UP000664218">
    <property type="component" value="Unassembled WGS sequence"/>
</dbReference>
<evidence type="ECO:0000256" key="8">
    <source>
        <dbReference type="ARBA" id="ARBA00047664"/>
    </source>
</evidence>
<accession>A0A939H9T5</accession>
<evidence type="ECO:0000256" key="7">
    <source>
        <dbReference type="ARBA" id="ARBA00041682"/>
    </source>
</evidence>
<evidence type="ECO:0000256" key="6">
    <source>
        <dbReference type="ARBA" id="ARBA00041324"/>
    </source>
</evidence>
<dbReference type="SUPFAM" id="SSF53328">
    <property type="entry name" value="Formyltransferase"/>
    <property type="match status" value="1"/>
</dbReference>
<dbReference type="GO" id="GO:0004644">
    <property type="term" value="F:phosphoribosylglycinamide formyltransferase activity"/>
    <property type="evidence" value="ECO:0007669"/>
    <property type="project" value="UniProtKB-EC"/>
</dbReference>
<evidence type="ECO:0000313" key="11">
    <source>
        <dbReference type="Proteomes" id="UP000664218"/>
    </source>
</evidence>
<evidence type="ECO:0000256" key="1">
    <source>
        <dbReference type="ARBA" id="ARBA00005054"/>
    </source>
</evidence>
<evidence type="ECO:0000256" key="5">
    <source>
        <dbReference type="ARBA" id="ARBA00038440"/>
    </source>
</evidence>
<protein>
    <recommendedName>
        <fullName evidence="2">phosphoribosylglycinamide formyltransferase 1</fullName>
        <ecNumber evidence="2">2.1.2.2</ecNumber>
    </recommendedName>
    <alternativeName>
        <fullName evidence="7">5'-phosphoribosylglycinamide transformylase</fullName>
    </alternativeName>
    <alternativeName>
        <fullName evidence="6">GAR transformylase</fullName>
    </alternativeName>
</protein>
<dbReference type="Pfam" id="PF00551">
    <property type="entry name" value="Formyl_trans_N"/>
    <property type="match status" value="1"/>
</dbReference>
<dbReference type="GO" id="GO:0006189">
    <property type="term" value="P:'de novo' IMP biosynthetic process"/>
    <property type="evidence" value="ECO:0007669"/>
    <property type="project" value="TreeGrafter"/>
</dbReference>
<keyword evidence="3" id="KW-0808">Transferase</keyword>
<proteinExistence type="inferred from homology"/>
<evidence type="ECO:0000256" key="4">
    <source>
        <dbReference type="ARBA" id="ARBA00022755"/>
    </source>
</evidence>
<feature type="domain" description="Formyl transferase N-terminal" evidence="9">
    <location>
        <begin position="3"/>
        <end position="178"/>
    </location>
</feature>
<dbReference type="EC" id="2.1.2.2" evidence="2"/>
<dbReference type="InterPro" id="IPR002376">
    <property type="entry name" value="Formyl_transf_N"/>
</dbReference>
<comment type="pathway">
    <text evidence="1">Purine metabolism; IMP biosynthesis via de novo pathway; N(2)-formyl-N(1)-(5-phospho-D-ribosyl)glycinamide from N(1)-(5-phospho-D-ribosyl)glycinamide (10-formyl THF route): step 1/1.</text>
</comment>
<dbReference type="InterPro" id="IPR036477">
    <property type="entry name" value="Formyl_transf_N_sf"/>
</dbReference>
<organism evidence="10 11">
    <name type="scientific">Proteiniclasticum aestuarii</name>
    <dbReference type="NCBI Taxonomy" id="2817862"/>
    <lineage>
        <taxon>Bacteria</taxon>
        <taxon>Bacillati</taxon>
        <taxon>Bacillota</taxon>
        <taxon>Clostridia</taxon>
        <taxon>Eubacteriales</taxon>
        <taxon>Clostridiaceae</taxon>
        <taxon>Proteiniclasticum</taxon>
    </lineage>
</organism>
<dbReference type="PROSITE" id="PS00373">
    <property type="entry name" value="GART"/>
    <property type="match status" value="1"/>
</dbReference>
<evidence type="ECO:0000313" key="10">
    <source>
        <dbReference type="EMBL" id="MBO1265806.1"/>
    </source>
</evidence>
<evidence type="ECO:0000256" key="3">
    <source>
        <dbReference type="ARBA" id="ARBA00022679"/>
    </source>
</evidence>
<dbReference type="InterPro" id="IPR001555">
    <property type="entry name" value="GART_AS"/>
</dbReference>
<dbReference type="PANTHER" id="PTHR43369:SF2">
    <property type="entry name" value="PHOSPHORIBOSYLGLYCINAMIDE FORMYLTRANSFERASE"/>
    <property type="match status" value="1"/>
</dbReference>
<evidence type="ECO:0000256" key="2">
    <source>
        <dbReference type="ARBA" id="ARBA00012254"/>
    </source>
</evidence>
<reference evidence="10" key="1">
    <citation type="submission" date="2021-03" db="EMBL/GenBank/DDBJ databases">
        <title>Proteiniclasticum marinus sp. nov., isolated from tidal flat sediment.</title>
        <authorList>
            <person name="Namirimu T."/>
            <person name="Yang J.-A."/>
            <person name="Yang S.-H."/>
            <person name="Kim Y.-J."/>
            <person name="Kwon K.K."/>
        </authorList>
    </citation>
    <scope>NUCLEOTIDE SEQUENCE</scope>
    <source>
        <strain evidence="10">SCR006</strain>
    </source>
</reference>
<dbReference type="PANTHER" id="PTHR43369">
    <property type="entry name" value="PHOSPHORIBOSYLGLYCINAMIDE FORMYLTRANSFERASE"/>
    <property type="match status" value="1"/>
</dbReference>
<keyword evidence="4" id="KW-0658">Purine biosynthesis</keyword>
<dbReference type="EMBL" id="JAFNJU010000009">
    <property type="protein sequence ID" value="MBO1265806.1"/>
    <property type="molecule type" value="Genomic_DNA"/>
</dbReference>
<dbReference type="AlphaFoldDB" id="A0A939H9T5"/>
<keyword evidence="11" id="KW-1185">Reference proteome</keyword>
<name>A0A939H9T5_9CLOT</name>
<dbReference type="GO" id="GO:0005829">
    <property type="term" value="C:cytosol"/>
    <property type="evidence" value="ECO:0007669"/>
    <property type="project" value="TreeGrafter"/>
</dbReference>
<gene>
    <name evidence="10" type="ORF">J3A84_12270</name>
</gene>
<dbReference type="Gene3D" id="3.40.50.170">
    <property type="entry name" value="Formyl transferase, N-terminal domain"/>
    <property type="match status" value="1"/>
</dbReference>
<comment type="catalytic activity">
    <reaction evidence="8">
        <text>N(1)-(5-phospho-beta-D-ribosyl)glycinamide + (6R)-10-formyltetrahydrofolate = N(2)-formyl-N(1)-(5-phospho-beta-D-ribosyl)glycinamide + (6S)-5,6,7,8-tetrahydrofolate + H(+)</text>
        <dbReference type="Rhea" id="RHEA:15053"/>
        <dbReference type="ChEBI" id="CHEBI:15378"/>
        <dbReference type="ChEBI" id="CHEBI:57453"/>
        <dbReference type="ChEBI" id="CHEBI:143788"/>
        <dbReference type="ChEBI" id="CHEBI:147286"/>
        <dbReference type="ChEBI" id="CHEBI:195366"/>
        <dbReference type="EC" id="2.1.2.2"/>
    </reaction>
</comment>
<sequence>MFKIAVLISGAGTTLKSILDDAEKDGAYEVGLVLCDRRCGGIQYAQEKQIPFKILERDSMLSERILEEVESFDLVVLAGFLSILEGKVLQAMKDRIINLHPSLLPSFGGRGMYGIHVHEAVYKSGMPISGCTVHYVDEKVDGGSFILKRIIGIRDAKNPEEIQSLVSSIEKGALTDAIRLLAKGEDIYESTHQCI</sequence>
<dbReference type="RefSeq" id="WP_207600325.1">
    <property type="nucleotide sequence ID" value="NZ_JAFNJU010000009.1"/>
</dbReference>